<accession>A0ABV7P230</accession>
<keyword evidence="1" id="KW-0408">Iron</keyword>
<dbReference type="Pfam" id="PF03301">
    <property type="entry name" value="Trp_dioxygenase"/>
    <property type="match status" value="1"/>
</dbReference>
<dbReference type="EC" id="1.13.11.11" evidence="1"/>
<feature type="binding site" evidence="1">
    <location>
        <position position="276"/>
    </location>
    <ligand>
        <name>substrate</name>
    </ligand>
</feature>
<evidence type="ECO:0000256" key="1">
    <source>
        <dbReference type="HAMAP-Rule" id="MF_01972"/>
    </source>
</evidence>
<comment type="function">
    <text evidence="1">Heme-dependent dioxygenase that catalyzes the oxidative cleavage of the L-tryptophan (L-Trp) pyrrole ring and converts L-tryptophan to N-formyl-L-kynurenine. Catalyzes the oxidative cleavage of the indole moiety.</text>
</comment>
<dbReference type="SUPFAM" id="SSF140959">
    <property type="entry name" value="Indolic compounds 2,3-dioxygenase-like"/>
    <property type="match status" value="1"/>
</dbReference>
<organism evidence="3 4">
    <name type="scientific">Amycolatopsis speibonae</name>
    <dbReference type="NCBI Taxonomy" id="1450224"/>
    <lineage>
        <taxon>Bacteria</taxon>
        <taxon>Bacillati</taxon>
        <taxon>Actinomycetota</taxon>
        <taxon>Actinomycetes</taxon>
        <taxon>Pseudonocardiales</taxon>
        <taxon>Pseudonocardiaceae</taxon>
        <taxon>Amycolatopsis</taxon>
    </lineage>
</organism>
<dbReference type="PANTHER" id="PTHR10138">
    <property type="entry name" value="TRYPTOPHAN 2,3-DIOXYGENASE"/>
    <property type="match status" value="1"/>
</dbReference>
<dbReference type="HAMAP" id="MF_01972">
    <property type="entry name" value="T23O"/>
    <property type="match status" value="1"/>
</dbReference>
<dbReference type="InterPro" id="IPR037217">
    <property type="entry name" value="Trp/Indoleamine_2_3_dOase-like"/>
</dbReference>
<keyword evidence="1" id="KW-0560">Oxidoreductase</keyword>
<protein>
    <recommendedName>
        <fullName evidence="1">Tryptophan 2,3-dioxygenase</fullName>
        <shortName evidence="1">TDO</shortName>
        <ecNumber evidence="1">1.13.11.11</ecNumber>
    </recommendedName>
    <alternativeName>
        <fullName evidence="1">Tryptamin 2,3-dioxygenase</fullName>
    </alternativeName>
    <alternativeName>
        <fullName evidence="1">Tryptophan oxygenase</fullName>
        <shortName evidence="1">TO</shortName>
        <shortName evidence="1">TRPO</shortName>
    </alternativeName>
    <alternativeName>
        <fullName evidence="1">Tryptophan pyrrolase</fullName>
    </alternativeName>
    <alternativeName>
        <fullName evidence="1">Tryptophanase</fullName>
    </alternativeName>
</protein>
<comment type="caution">
    <text evidence="3">The sequence shown here is derived from an EMBL/GenBank/DDBJ whole genome shotgun (WGS) entry which is preliminary data.</text>
</comment>
<name>A0ABV7P230_9PSEU</name>
<comment type="cofactor">
    <cofactor evidence="1">
        <name>heme</name>
        <dbReference type="ChEBI" id="CHEBI:30413"/>
    </cofactor>
    <text evidence="1">Binds 1 heme group per subunit.</text>
</comment>
<comment type="caution">
    <text evidence="1">Lacks conserved residue(s) required for the propagation of feature annotation.</text>
</comment>
<dbReference type="EMBL" id="JBHRWK010000038">
    <property type="protein sequence ID" value="MFC3452595.1"/>
    <property type="molecule type" value="Genomic_DNA"/>
</dbReference>
<dbReference type="RefSeq" id="WP_378241370.1">
    <property type="nucleotide sequence ID" value="NZ_JBHRWK010000038.1"/>
</dbReference>
<keyword evidence="4" id="KW-1185">Reference proteome</keyword>
<comment type="similarity">
    <text evidence="1">Belongs to the tryptophan 2,3-dioxygenase family.</text>
</comment>
<comment type="pathway">
    <text evidence="1">Amino-acid degradation; L-tryptophan degradation via kynurenine pathway; L-kynurenine from L-tryptophan: step 1/2.</text>
</comment>
<comment type="catalytic activity">
    <reaction evidence="1">
        <text>L-tryptophan + O2 = N-formyl-L-kynurenine</text>
        <dbReference type="Rhea" id="RHEA:24536"/>
        <dbReference type="ChEBI" id="CHEBI:15379"/>
        <dbReference type="ChEBI" id="CHEBI:57912"/>
        <dbReference type="ChEBI" id="CHEBI:58629"/>
        <dbReference type="EC" id="1.13.11.11"/>
    </reaction>
</comment>
<feature type="binding site" description="axial binding residue" evidence="1">
    <location>
        <position position="262"/>
    </location>
    <ligand>
        <name>heme</name>
        <dbReference type="ChEBI" id="CHEBI:30413"/>
    </ligand>
    <ligandPart>
        <name>Fe</name>
        <dbReference type="ChEBI" id="CHEBI:18248"/>
    </ligandPart>
</feature>
<reference evidence="4" key="1">
    <citation type="journal article" date="2019" name="Int. J. Syst. Evol. Microbiol.">
        <title>The Global Catalogue of Microorganisms (GCM) 10K type strain sequencing project: providing services to taxonomists for standard genome sequencing and annotation.</title>
        <authorList>
            <consortium name="The Broad Institute Genomics Platform"/>
            <consortium name="The Broad Institute Genome Sequencing Center for Infectious Disease"/>
            <person name="Wu L."/>
            <person name="Ma J."/>
        </authorList>
    </citation>
    <scope>NUCLEOTIDE SEQUENCE [LARGE SCALE GENOMIC DNA]</scope>
    <source>
        <strain evidence="4">CGMCC 4.7676</strain>
    </source>
</reference>
<dbReference type="InterPro" id="IPR004981">
    <property type="entry name" value="Trp_2_3_dOase"/>
</dbReference>
<keyword evidence="1" id="KW-0349">Heme</keyword>
<keyword evidence="1" id="KW-0223">Dioxygenase</keyword>
<evidence type="ECO:0000256" key="2">
    <source>
        <dbReference type="SAM" id="MobiDB-lite"/>
    </source>
</evidence>
<dbReference type="PANTHER" id="PTHR10138:SF0">
    <property type="entry name" value="TRYPTOPHAN 2,3-DIOXYGENASE"/>
    <property type="match status" value="1"/>
</dbReference>
<keyword evidence="1" id="KW-0479">Metal-binding</keyword>
<feature type="binding site" evidence="1">
    <location>
        <position position="139"/>
    </location>
    <ligand>
        <name>substrate</name>
    </ligand>
</feature>
<feature type="region of interest" description="Disordered" evidence="2">
    <location>
        <begin position="1"/>
        <end position="29"/>
    </location>
</feature>
<evidence type="ECO:0000313" key="4">
    <source>
        <dbReference type="Proteomes" id="UP001595645"/>
    </source>
</evidence>
<sequence>MINEQMVHGPRAYQSLTEQERRERAARTSGEPVLDFSSGAVCATSTPYVDYHNVDTLLSLQHPRTQEPAELSFYVMGQVQELLFKLLFTEINRVRDLLFAGQVDEALWYLRRVERSQRVLLATWEPLSTITASEFVGFRDQLGTASGIQSYMYRQLEFSLGNKSEEMARAHQGIPRFQEQVDMALRAPSVYDAALALLHSRGSAIPEECVRRDFSLTYVPNSAIERAWADIYREPHRSRDLYLLAEALTDVGHQYSQWRSAHLLTVERVLGNKPGTGGTMGVAWLRRIAEHRFFPELLSARSLL</sequence>
<proteinExistence type="inferred from homology"/>
<dbReference type="Gene3D" id="1.20.58.480">
    <property type="match status" value="1"/>
</dbReference>
<dbReference type="Proteomes" id="UP001595645">
    <property type="component" value="Unassembled WGS sequence"/>
</dbReference>
<keyword evidence="1" id="KW-0823">Tryptophan catabolism</keyword>
<gene>
    <name evidence="1" type="primary">kynA</name>
    <name evidence="3" type="ORF">ACFOSH_24415</name>
</gene>
<comment type="subunit">
    <text evidence="1">Homotetramer.</text>
</comment>
<evidence type="ECO:0000313" key="3">
    <source>
        <dbReference type="EMBL" id="MFC3452595.1"/>
    </source>
</evidence>